<protein>
    <submittedName>
        <fullName evidence="3">Uncharacterized protein</fullName>
    </submittedName>
</protein>
<feature type="transmembrane region" description="Helical" evidence="1">
    <location>
        <begin position="9"/>
        <end position="27"/>
    </location>
</feature>
<dbReference type="AlphaFoldDB" id="A0A915ES47"/>
<evidence type="ECO:0000313" key="3">
    <source>
        <dbReference type="WBParaSite" id="jg8363"/>
    </source>
</evidence>
<dbReference type="Proteomes" id="UP000887574">
    <property type="component" value="Unplaced"/>
</dbReference>
<proteinExistence type="predicted"/>
<feature type="transmembrane region" description="Helical" evidence="1">
    <location>
        <begin position="97"/>
        <end position="121"/>
    </location>
</feature>
<feature type="transmembrane region" description="Helical" evidence="1">
    <location>
        <begin position="133"/>
        <end position="153"/>
    </location>
</feature>
<sequence length="209" mass="23002">MCLSRLGQIVYGSLAFISVGLILGSMFTPGWRQFKVKVNETLQEAESKLEVPKDLNMGLFPFLCQMPNNLTHATNQKQTNVEYCEKWFNSRPTYEKVVVGAMVAGLLAAGVSFVWNLVTFCACCCKGTIFRPLPALAGIAGLCLATAVLLYGYKNQQFIEKINQIEDLKHVENQNAVSYSFYLACGAMVASFANLVVGSLIVCLADKYL</sequence>
<feature type="transmembrane region" description="Helical" evidence="1">
    <location>
        <begin position="181"/>
        <end position="205"/>
    </location>
</feature>
<dbReference type="PANTHER" id="PTHR37446:SF1">
    <property type="entry name" value="CLAUDIN"/>
    <property type="match status" value="1"/>
</dbReference>
<evidence type="ECO:0000313" key="2">
    <source>
        <dbReference type="Proteomes" id="UP000887574"/>
    </source>
</evidence>
<dbReference type="PANTHER" id="PTHR37446">
    <property type="entry name" value="CLAUDIN-LIKE IN CAENORHABDITIS"/>
    <property type="match status" value="1"/>
</dbReference>
<name>A0A915ES47_9BILA</name>
<dbReference type="WBParaSite" id="jg8363">
    <property type="protein sequence ID" value="jg8363"/>
    <property type="gene ID" value="jg8363"/>
</dbReference>
<keyword evidence="1" id="KW-0472">Membrane</keyword>
<keyword evidence="1" id="KW-1133">Transmembrane helix</keyword>
<evidence type="ECO:0000256" key="1">
    <source>
        <dbReference type="SAM" id="Phobius"/>
    </source>
</evidence>
<reference evidence="3" key="1">
    <citation type="submission" date="2022-11" db="UniProtKB">
        <authorList>
            <consortium name="WormBaseParasite"/>
        </authorList>
    </citation>
    <scope>IDENTIFICATION</scope>
</reference>
<organism evidence="2 3">
    <name type="scientific">Ditylenchus dipsaci</name>
    <dbReference type="NCBI Taxonomy" id="166011"/>
    <lineage>
        <taxon>Eukaryota</taxon>
        <taxon>Metazoa</taxon>
        <taxon>Ecdysozoa</taxon>
        <taxon>Nematoda</taxon>
        <taxon>Chromadorea</taxon>
        <taxon>Rhabditida</taxon>
        <taxon>Tylenchina</taxon>
        <taxon>Tylenchomorpha</taxon>
        <taxon>Sphaerularioidea</taxon>
        <taxon>Anguinidae</taxon>
        <taxon>Anguininae</taxon>
        <taxon>Ditylenchus</taxon>
    </lineage>
</organism>
<keyword evidence="1" id="KW-0812">Transmembrane</keyword>
<dbReference type="Gene3D" id="1.20.140.150">
    <property type="match status" value="1"/>
</dbReference>
<accession>A0A915ES47</accession>
<keyword evidence="2" id="KW-1185">Reference proteome</keyword>